<gene>
    <name evidence="1" type="ORF">METZ01_LOCUS369447</name>
</gene>
<name>A0A382T3N7_9ZZZZ</name>
<organism evidence="1">
    <name type="scientific">marine metagenome</name>
    <dbReference type="NCBI Taxonomy" id="408172"/>
    <lineage>
        <taxon>unclassified sequences</taxon>
        <taxon>metagenomes</taxon>
        <taxon>ecological metagenomes</taxon>
    </lineage>
</organism>
<protein>
    <submittedName>
        <fullName evidence="1">Uncharacterized protein</fullName>
    </submittedName>
</protein>
<feature type="non-terminal residue" evidence="1">
    <location>
        <position position="61"/>
    </location>
</feature>
<evidence type="ECO:0000313" key="1">
    <source>
        <dbReference type="EMBL" id="SVD16593.1"/>
    </source>
</evidence>
<dbReference type="EMBL" id="UINC01133581">
    <property type="protein sequence ID" value="SVD16593.1"/>
    <property type="molecule type" value="Genomic_DNA"/>
</dbReference>
<dbReference type="AlphaFoldDB" id="A0A382T3N7"/>
<sequence>MIKHFLIGLMIAVVMTAMIPSSARTQSFTVGTSAQGSSGYAMTGAMAKVALKASRLRLRAM</sequence>
<proteinExistence type="predicted"/>
<reference evidence="1" key="1">
    <citation type="submission" date="2018-05" db="EMBL/GenBank/DDBJ databases">
        <authorList>
            <person name="Lanie J.A."/>
            <person name="Ng W.-L."/>
            <person name="Kazmierczak K.M."/>
            <person name="Andrzejewski T.M."/>
            <person name="Davidsen T.M."/>
            <person name="Wayne K.J."/>
            <person name="Tettelin H."/>
            <person name="Glass J.I."/>
            <person name="Rusch D."/>
            <person name="Podicherti R."/>
            <person name="Tsui H.-C.T."/>
            <person name="Winkler M.E."/>
        </authorList>
    </citation>
    <scope>NUCLEOTIDE SEQUENCE</scope>
</reference>
<accession>A0A382T3N7</accession>